<dbReference type="Proteomes" id="UP000271010">
    <property type="component" value="Unassembled WGS sequence"/>
</dbReference>
<gene>
    <name evidence="1" type="ORF">EFA69_16185</name>
</gene>
<dbReference type="Pfam" id="PF05973">
    <property type="entry name" value="Gp49"/>
    <property type="match status" value="1"/>
</dbReference>
<name>A0A3M9MQ65_9BACT</name>
<dbReference type="OrthoDB" id="573082at2"/>
<dbReference type="EMBL" id="RJJE01000017">
    <property type="protein sequence ID" value="RNI27656.1"/>
    <property type="molecule type" value="Genomic_DNA"/>
</dbReference>
<dbReference type="RefSeq" id="WP_123134124.1">
    <property type="nucleotide sequence ID" value="NZ_RJJE01000017.1"/>
</dbReference>
<organism evidence="1 2">
    <name type="scientific">Rufibacter immobilis</name>
    <dbReference type="NCBI Taxonomy" id="1348778"/>
    <lineage>
        <taxon>Bacteria</taxon>
        <taxon>Pseudomonadati</taxon>
        <taxon>Bacteroidota</taxon>
        <taxon>Cytophagia</taxon>
        <taxon>Cytophagales</taxon>
        <taxon>Hymenobacteraceae</taxon>
        <taxon>Rufibacter</taxon>
    </lineage>
</organism>
<reference evidence="1 2" key="1">
    <citation type="submission" date="2018-11" db="EMBL/GenBank/DDBJ databases">
        <title>Rufibacter latericius sp. nov., isolated from water in Baiyang Lake.</title>
        <authorList>
            <person name="Yang Y."/>
        </authorList>
    </citation>
    <scope>NUCLEOTIDE SEQUENCE [LARGE SCALE GENOMIC DNA]</scope>
    <source>
        <strain evidence="1 2">MCC P1</strain>
    </source>
</reference>
<protein>
    <submittedName>
        <fullName evidence="1">Type II toxin-antitoxin system RelE/ParE family toxin</fullName>
    </submittedName>
</protein>
<evidence type="ECO:0000313" key="2">
    <source>
        <dbReference type="Proteomes" id="UP000271010"/>
    </source>
</evidence>
<dbReference type="AlphaFoldDB" id="A0A3M9MQ65"/>
<keyword evidence="2" id="KW-1185">Reference proteome</keyword>
<dbReference type="InterPro" id="IPR035093">
    <property type="entry name" value="RelE/ParE_toxin_dom_sf"/>
</dbReference>
<proteinExistence type="predicted"/>
<comment type="caution">
    <text evidence="1">The sequence shown here is derived from an EMBL/GenBank/DDBJ whole genome shotgun (WGS) entry which is preliminary data.</text>
</comment>
<evidence type="ECO:0000313" key="1">
    <source>
        <dbReference type="EMBL" id="RNI27656.1"/>
    </source>
</evidence>
<dbReference type="Gene3D" id="3.30.2310.20">
    <property type="entry name" value="RelE-like"/>
    <property type="match status" value="1"/>
</dbReference>
<sequence length="113" mass="13431">MKELLRIEFEEDAEEFLDALPEKTRLKFILCFRRVSAGEKGRFFTKLSGYKNLWEFRVEADKTWYRLFAFYSETEKSLIICTNGFTKQKNKTPKSQINKAIALKDSYHNKDDS</sequence>
<dbReference type="InterPro" id="IPR009241">
    <property type="entry name" value="HigB-like"/>
</dbReference>
<accession>A0A3M9MQ65</accession>